<name>A0A8H4K9G6_9HYPO</name>
<sequence length="231" mass="26478">MRALDSVIDRCEDTVRCTSHNLRCWLLSSRLQSHREIAFSLVAEKSSEIKYRRIQKQFLAFIMRIYRMPGDSRREMMNVKIKPEISTQLDRIWEHDIWNYLDVSKGDWPVLERRGSRLIGTHSGPMGGQSTDVPLSIRAYQGSDGKEGAEDGEIDDENVEAWELEDEDEDDDEDDYDDSGYYDDDADGYTAGSHQDVFSDESGDFSAFAFDQLQSKNTPKGSWLGLQVINI</sequence>
<gene>
    <name evidence="2" type="ORF">F53441_10439</name>
</gene>
<organism evidence="2 3">
    <name type="scientific">Fusarium austroafricanum</name>
    <dbReference type="NCBI Taxonomy" id="2364996"/>
    <lineage>
        <taxon>Eukaryota</taxon>
        <taxon>Fungi</taxon>
        <taxon>Dikarya</taxon>
        <taxon>Ascomycota</taxon>
        <taxon>Pezizomycotina</taxon>
        <taxon>Sordariomycetes</taxon>
        <taxon>Hypocreomycetidae</taxon>
        <taxon>Hypocreales</taxon>
        <taxon>Nectriaceae</taxon>
        <taxon>Fusarium</taxon>
        <taxon>Fusarium concolor species complex</taxon>
    </lineage>
</organism>
<dbReference type="Proteomes" id="UP000605986">
    <property type="component" value="Unassembled WGS sequence"/>
</dbReference>
<evidence type="ECO:0000256" key="1">
    <source>
        <dbReference type="SAM" id="MobiDB-lite"/>
    </source>
</evidence>
<accession>A0A8H4K9G6</accession>
<reference evidence="2" key="1">
    <citation type="submission" date="2020-01" db="EMBL/GenBank/DDBJ databases">
        <title>Identification and distribution of gene clusters putatively required for synthesis of sphingolipid metabolism inhibitors in phylogenetically diverse species of the filamentous fungus Fusarium.</title>
        <authorList>
            <person name="Kim H.-S."/>
            <person name="Busman M."/>
            <person name="Brown D.W."/>
            <person name="Divon H."/>
            <person name="Uhlig S."/>
            <person name="Proctor R.H."/>
        </authorList>
    </citation>
    <scope>NUCLEOTIDE SEQUENCE</scope>
    <source>
        <strain evidence="2">NRRL 53441</strain>
    </source>
</reference>
<dbReference type="OrthoDB" id="4845846at2759"/>
<comment type="caution">
    <text evidence="2">The sequence shown here is derived from an EMBL/GenBank/DDBJ whole genome shotgun (WGS) entry which is preliminary data.</text>
</comment>
<evidence type="ECO:0000313" key="2">
    <source>
        <dbReference type="EMBL" id="KAF4445856.1"/>
    </source>
</evidence>
<keyword evidence="3" id="KW-1185">Reference proteome</keyword>
<dbReference type="EMBL" id="JAADJG010000497">
    <property type="protein sequence ID" value="KAF4445856.1"/>
    <property type="molecule type" value="Genomic_DNA"/>
</dbReference>
<feature type="compositionally biased region" description="Acidic residues" evidence="1">
    <location>
        <begin position="150"/>
        <end position="187"/>
    </location>
</feature>
<proteinExistence type="predicted"/>
<protein>
    <submittedName>
        <fullName evidence="2">Uncharacterized protein</fullName>
    </submittedName>
</protein>
<dbReference type="AlphaFoldDB" id="A0A8H4K9G6"/>
<evidence type="ECO:0000313" key="3">
    <source>
        <dbReference type="Proteomes" id="UP000605986"/>
    </source>
</evidence>
<feature type="region of interest" description="Disordered" evidence="1">
    <location>
        <begin position="142"/>
        <end position="197"/>
    </location>
</feature>